<feature type="non-terminal residue" evidence="3">
    <location>
        <position position="303"/>
    </location>
</feature>
<reference evidence="3 4" key="1">
    <citation type="submission" date="2015-08" db="EMBL/GenBank/DDBJ databases">
        <title>The genome of the Asian arowana (Scleropages formosus).</title>
        <authorList>
            <person name="Tan M.H."/>
            <person name="Gan H.M."/>
            <person name="Croft L.J."/>
            <person name="Austin C.M."/>
        </authorList>
    </citation>
    <scope>NUCLEOTIDE SEQUENCE [LARGE SCALE GENOMIC DNA]</scope>
    <source>
        <strain evidence="3">Aro1</strain>
    </source>
</reference>
<dbReference type="EMBL" id="JARO02021991">
    <property type="protein sequence ID" value="KPP56361.1"/>
    <property type="molecule type" value="Genomic_DNA"/>
</dbReference>
<keyword evidence="1" id="KW-0175">Coiled coil</keyword>
<dbReference type="Proteomes" id="UP000034805">
    <property type="component" value="Unassembled WGS sequence"/>
</dbReference>
<dbReference type="AlphaFoldDB" id="A0A0N8JUV1"/>
<evidence type="ECO:0000256" key="1">
    <source>
        <dbReference type="SAM" id="Coils"/>
    </source>
</evidence>
<dbReference type="GO" id="GO:0090063">
    <property type="term" value="P:positive regulation of microtubule nucleation"/>
    <property type="evidence" value="ECO:0007669"/>
    <property type="project" value="TreeGrafter"/>
</dbReference>
<evidence type="ECO:0000256" key="2">
    <source>
        <dbReference type="SAM" id="MobiDB-lite"/>
    </source>
</evidence>
<protein>
    <submittedName>
        <fullName evidence="3">Uncharacterized protein</fullName>
    </submittedName>
</protein>
<proteinExistence type="predicted"/>
<dbReference type="InterPro" id="IPR052593">
    <property type="entry name" value="MT-associated_AKAP9-binding"/>
</dbReference>
<sequence>PSQSLDSLLRAKQLELDRVADTCKSVQRLQREVRERLERSLAEKETLLSQMQASLNTRTKEVQELTAALLSKVSVSQGEVVEQLQKSLHLKELLFQKVLSDRNQQAQEHHAEIQELLRTIGARDQYIQDSSGQLAQVISERQAEVQELRRQLMVQEREEDKLRGSGEGRGQLEHLHAQLHEKEAIIQELMQNREEPMVTSSQGEVGTGLCDGRCEAQEKLQAVQEELHIALRKEKEAQLEVSSLRLALSEGSEETSTSESNPEITHHKEDLMKLVSLYRQLSEALKTERQVYNSVGLIRSQGD</sequence>
<dbReference type="GO" id="GO:0005813">
    <property type="term" value="C:centrosome"/>
    <property type="evidence" value="ECO:0007669"/>
    <property type="project" value="TreeGrafter"/>
</dbReference>
<evidence type="ECO:0000313" key="4">
    <source>
        <dbReference type="Proteomes" id="UP000034805"/>
    </source>
</evidence>
<comment type="caution">
    <text evidence="3">The sequence shown here is derived from an EMBL/GenBank/DDBJ whole genome shotgun (WGS) entry which is preliminary data.</text>
</comment>
<dbReference type="PANTHER" id="PTHR46501:SF2">
    <property type="entry name" value="MYOMEGALIN"/>
    <property type="match status" value="1"/>
</dbReference>
<evidence type="ECO:0000313" key="3">
    <source>
        <dbReference type="EMBL" id="KPP56361.1"/>
    </source>
</evidence>
<dbReference type="PANTHER" id="PTHR46501">
    <property type="entry name" value="MYOMEGALIN"/>
    <property type="match status" value="1"/>
</dbReference>
<feature type="coiled-coil region" evidence="1">
    <location>
        <begin position="138"/>
        <end position="192"/>
    </location>
</feature>
<dbReference type="GO" id="GO:0060090">
    <property type="term" value="F:molecular adaptor activity"/>
    <property type="evidence" value="ECO:0007669"/>
    <property type="project" value="TreeGrafter"/>
</dbReference>
<dbReference type="GO" id="GO:0005794">
    <property type="term" value="C:Golgi apparatus"/>
    <property type="evidence" value="ECO:0007669"/>
    <property type="project" value="TreeGrafter"/>
</dbReference>
<feature type="non-terminal residue" evidence="3">
    <location>
        <position position="1"/>
    </location>
</feature>
<gene>
    <name evidence="3" type="ORF">Z043_126030</name>
</gene>
<organism evidence="3 4">
    <name type="scientific">Scleropages formosus</name>
    <name type="common">Asian bonytongue</name>
    <name type="synonym">Osteoglossum formosum</name>
    <dbReference type="NCBI Taxonomy" id="113540"/>
    <lineage>
        <taxon>Eukaryota</taxon>
        <taxon>Metazoa</taxon>
        <taxon>Chordata</taxon>
        <taxon>Craniata</taxon>
        <taxon>Vertebrata</taxon>
        <taxon>Euteleostomi</taxon>
        <taxon>Actinopterygii</taxon>
        <taxon>Neopterygii</taxon>
        <taxon>Teleostei</taxon>
        <taxon>Osteoglossocephala</taxon>
        <taxon>Osteoglossomorpha</taxon>
        <taxon>Osteoglossiformes</taxon>
        <taxon>Osteoglossidae</taxon>
        <taxon>Scleropages</taxon>
    </lineage>
</organism>
<feature type="region of interest" description="Disordered" evidence="2">
    <location>
        <begin position="248"/>
        <end position="267"/>
    </location>
</feature>
<accession>A0A0N8JUV1</accession>
<name>A0A0N8JUV1_SCLFO</name>
<dbReference type="GO" id="GO:1903358">
    <property type="term" value="P:regulation of Golgi organization"/>
    <property type="evidence" value="ECO:0007669"/>
    <property type="project" value="TreeGrafter"/>
</dbReference>
<dbReference type="GO" id="GO:0007098">
    <property type="term" value="P:centrosome cycle"/>
    <property type="evidence" value="ECO:0007669"/>
    <property type="project" value="TreeGrafter"/>
</dbReference>